<protein>
    <recommendedName>
        <fullName evidence="3">AB hydrolase-1 domain-containing protein</fullName>
    </recommendedName>
</protein>
<dbReference type="PANTHER" id="PTHR47381:SF3">
    <property type="entry name" value="ALPHA_BETA-HYDROLASES SUPERFAMILY PROTEIN"/>
    <property type="match status" value="1"/>
</dbReference>
<dbReference type="InParanoid" id="A0A0C3HW79"/>
<dbReference type="HOGENOM" id="CLU_048444_1_0_1"/>
<reference evidence="1 2" key="1">
    <citation type="submission" date="2014-04" db="EMBL/GenBank/DDBJ databases">
        <authorList>
            <consortium name="DOE Joint Genome Institute"/>
            <person name="Kuo A."/>
            <person name="Martino E."/>
            <person name="Perotto S."/>
            <person name="Kohler A."/>
            <person name="Nagy L.G."/>
            <person name="Floudas D."/>
            <person name="Copeland A."/>
            <person name="Barry K.W."/>
            <person name="Cichocki N."/>
            <person name="Veneault-Fourrey C."/>
            <person name="LaButti K."/>
            <person name="Lindquist E.A."/>
            <person name="Lipzen A."/>
            <person name="Lundell T."/>
            <person name="Morin E."/>
            <person name="Murat C."/>
            <person name="Sun H."/>
            <person name="Tunlid A."/>
            <person name="Henrissat B."/>
            <person name="Grigoriev I.V."/>
            <person name="Hibbett D.S."/>
            <person name="Martin F."/>
            <person name="Nordberg H.P."/>
            <person name="Cantor M.N."/>
            <person name="Hua S.X."/>
        </authorList>
    </citation>
    <scope>NUCLEOTIDE SEQUENCE [LARGE SCALE GENOMIC DNA]</scope>
    <source>
        <strain evidence="1 2">Zn</strain>
    </source>
</reference>
<dbReference type="EMBL" id="KN832871">
    <property type="protein sequence ID" value="KIN06497.1"/>
    <property type="molecule type" value="Genomic_DNA"/>
</dbReference>
<dbReference type="STRING" id="913774.A0A0C3HW79"/>
<evidence type="ECO:0008006" key="3">
    <source>
        <dbReference type="Google" id="ProtNLM"/>
    </source>
</evidence>
<accession>A0A0C3HW79</accession>
<dbReference type="PANTHER" id="PTHR47381">
    <property type="entry name" value="ALPHA/BETA-HYDROLASES SUPERFAMILY PROTEIN"/>
    <property type="match status" value="1"/>
</dbReference>
<evidence type="ECO:0000313" key="1">
    <source>
        <dbReference type="EMBL" id="KIN06497.1"/>
    </source>
</evidence>
<dbReference type="Proteomes" id="UP000054321">
    <property type="component" value="Unassembled WGS sequence"/>
</dbReference>
<reference evidence="2" key="2">
    <citation type="submission" date="2015-01" db="EMBL/GenBank/DDBJ databases">
        <title>Evolutionary Origins and Diversification of the Mycorrhizal Mutualists.</title>
        <authorList>
            <consortium name="DOE Joint Genome Institute"/>
            <consortium name="Mycorrhizal Genomics Consortium"/>
            <person name="Kohler A."/>
            <person name="Kuo A."/>
            <person name="Nagy L.G."/>
            <person name="Floudas D."/>
            <person name="Copeland A."/>
            <person name="Barry K.W."/>
            <person name="Cichocki N."/>
            <person name="Veneault-Fourrey C."/>
            <person name="LaButti K."/>
            <person name="Lindquist E.A."/>
            <person name="Lipzen A."/>
            <person name="Lundell T."/>
            <person name="Morin E."/>
            <person name="Murat C."/>
            <person name="Riley R."/>
            <person name="Ohm R."/>
            <person name="Sun H."/>
            <person name="Tunlid A."/>
            <person name="Henrissat B."/>
            <person name="Grigoriev I.V."/>
            <person name="Hibbett D.S."/>
            <person name="Martin F."/>
        </authorList>
    </citation>
    <scope>NUCLEOTIDE SEQUENCE [LARGE SCALE GENOMIC DNA]</scope>
    <source>
        <strain evidence="2">Zn</strain>
    </source>
</reference>
<dbReference type="SUPFAM" id="SSF53474">
    <property type="entry name" value="alpha/beta-Hydrolases"/>
    <property type="match status" value="1"/>
</dbReference>
<dbReference type="Gene3D" id="3.40.50.1820">
    <property type="entry name" value="alpha/beta hydrolase"/>
    <property type="match status" value="1"/>
</dbReference>
<dbReference type="InterPro" id="IPR029058">
    <property type="entry name" value="AB_hydrolase_fold"/>
</dbReference>
<name>A0A0C3HW79_OIDMZ</name>
<organism evidence="1 2">
    <name type="scientific">Oidiodendron maius (strain Zn)</name>
    <dbReference type="NCBI Taxonomy" id="913774"/>
    <lineage>
        <taxon>Eukaryota</taxon>
        <taxon>Fungi</taxon>
        <taxon>Dikarya</taxon>
        <taxon>Ascomycota</taxon>
        <taxon>Pezizomycotina</taxon>
        <taxon>Leotiomycetes</taxon>
        <taxon>Leotiomycetes incertae sedis</taxon>
        <taxon>Myxotrichaceae</taxon>
        <taxon>Oidiodendron</taxon>
    </lineage>
</organism>
<evidence type="ECO:0000313" key="2">
    <source>
        <dbReference type="Proteomes" id="UP000054321"/>
    </source>
</evidence>
<sequence length="335" mass="37054">MSKAPPLLLPKTISISGLLVDVYGVDELPPSCESVSCLWLLHGRTRSKEDMAETASTCIRHWKQRPVDDTTTTRGLLCVSFDQRNHGTRQTSAIANQGWMENDNHAVDMYSIIHGTALDTSFLIDHLASYVFPPPNAPVIDQHLVMGVSLGGHATWQVFFNDPRVTGGIVIVGCPDFMYLMSDRAQLSEREAYLTSNGTQFFGSKDFPDTLISSVLKRDPKALLFGRGEVTHRPSEIEQRYLRGILDSCVRGKSLLICSGGDDKLVPYRCSEPFLRFVEEATQSWYSDGDLHIEDIVYPGVGHEYTVEMINATSMFVTDAMSGAAGNLGPKMSKI</sequence>
<proteinExistence type="predicted"/>
<gene>
    <name evidence="1" type="ORF">OIDMADRAFT_176557</name>
</gene>
<dbReference type="OrthoDB" id="2152248at2759"/>
<dbReference type="AlphaFoldDB" id="A0A0C3HW79"/>
<keyword evidence="2" id="KW-1185">Reference proteome</keyword>